<accession>A0A9N9BCP2</accession>
<organism evidence="2 3">
    <name type="scientific">Dentiscutata erythropus</name>
    <dbReference type="NCBI Taxonomy" id="1348616"/>
    <lineage>
        <taxon>Eukaryota</taxon>
        <taxon>Fungi</taxon>
        <taxon>Fungi incertae sedis</taxon>
        <taxon>Mucoromycota</taxon>
        <taxon>Glomeromycotina</taxon>
        <taxon>Glomeromycetes</taxon>
        <taxon>Diversisporales</taxon>
        <taxon>Gigasporaceae</taxon>
        <taxon>Dentiscutata</taxon>
    </lineage>
</organism>
<feature type="region of interest" description="Disordered" evidence="1">
    <location>
        <begin position="35"/>
        <end position="55"/>
    </location>
</feature>
<keyword evidence="3" id="KW-1185">Reference proteome</keyword>
<gene>
    <name evidence="2" type="ORF">DERYTH_LOCUS5653</name>
</gene>
<dbReference type="EMBL" id="CAJVPY010002392">
    <property type="protein sequence ID" value="CAG8559212.1"/>
    <property type="molecule type" value="Genomic_DNA"/>
</dbReference>
<feature type="non-terminal residue" evidence="2">
    <location>
        <position position="147"/>
    </location>
</feature>
<sequence length="147" mass="17225">MRKAKISFEYPFKTYTRRARIIIDDMSIPLIEENSNKASSSKSNSETEINKPPIQSFTSLSKFNFRSCPQKKKRKSKHYITAFDENKSDLNLEKFIDMFKKLSIETNLSSFDSESTGSDWYDLDSIKSRKNRVHIKKKKVDSPIRKL</sequence>
<protein>
    <submittedName>
        <fullName evidence="2">2509_t:CDS:1</fullName>
    </submittedName>
</protein>
<evidence type="ECO:0000313" key="3">
    <source>
        <dbReference type="Proteomes" id="UP000789405"/>
    </source>
</evidence>
<dbReference type="AlphaFoldDB" id="A0A9N9BCP2"/>
<evidence type="ECO:0000313" key="2">
    <source>
        <dbReference type="EMBL" id="CAG8559212.1"/>
    </source>
</evidence>
<evidence type="ECO:0000256" key="1">
    <source>
        <dbReference type="SAM" id="MobiDB-lite"/>
    </source>
</evidence>
<reference evidence="2" key="1">
    <citation type="submission" date="2021-06" db="EMBL/GenBank/DDBJ databases">
        <authorList>
            <person name="Kallberg Y."/>
            <person name="Tangrot J."/>
            <person name="Rosling A."/>
        </authorList>
    </citation>
    <scope>NUCLEOTIDE SEQUENCE</scope>
    <source>
        <strain evidence="2">MA453B</strain>
    </source>
</reference>
<proteinExistence type="predicted"/>
<feature type="compositionally biased region" description="Low complexity" evidence="1">
    <location>
        <begin position="35"/>
        <end position="51"/>
    </location>
</feature>
<comment type="caution">
    <text evidence="2">The sequence shown here is derived from an EMBL/GenBank/DDBJ whole genome shotgun (WGS) entry which is preliminary data.</text>
</comment>
<name>A0A9N9BCP2_9GLOM</name>
<dbReference type="Proteomes" id="UP000789405">
    <property type="component" value="Unassembled WGS sequence"/>
</dbReference>